<dbReference type="Pfam" id="PF13679">
    <property type="entry name" value="Methyltransf_32"/>
    <property type="match status" value="1"/>
</dbReference>
<dbReference type="GeneID" id="107072396"/>
<dbReference type="SUPFAM" id="SSF53335">
    <property type="entry name" value="S-adenosyl-L-methionine-dependent methyltransferases"/>
    <property type="match status" value="1"/>
</dbReference>
<dbReference type="InterPro" id="IPR025714">
    <property type="entry name" value="Methyltranfer_dom"/>
</dbReference>
<dbReference type="RefSeq" id="XP_015187772.1">
    <property type="nucleotide sequence ID" value="XM_015332286.1"/>
</dbReference>
<evidence type="ECO:0000259" key="1">
    <source>
        <dbReference type="Pfam" id="PF13679"/>
    </source>
</evidence>
<organism evidence="2 4">
    <name type="scientific">Polistes dominula</name>
    <name type="common">European paper wasp</name>
    <name type="synonym">Vespa dominula</name>
    <dbReference type="NCBI Taxonomy" id="743375"/>
    <lineage>
        <taxon>Eukaryota</taxon>
        <taxon>Metazoa</taxon>
        <taxon>Ecdysozoa</taxon>
        <taxon>Arthropoda</taxon>
        <taxon>Hexapoda</taxon>
        <taxon>Insecta</taxon>
        <taxon>Pterygota</taxon>
        <taxon>Neoptera</taxon>
        <taxon>Endopterygota</taxon>
        <taxon>Hymenoptera</taxon>
        <taxon>Apocrita</taxon>
        <taxon>Aculeata</taxon>
        <taxon>Vespoidea</taxon>
        <taxon>Vespidae</taxon>
        <taxon>Polistinae</taxon>
        <taxon>Polistini</taxon>
        <taxon>Polistes</taxon>
    </lineage>
</organism>
<feature type="domain" description="Methyltransferase" evidence="1">
    <location>
        <begin position="159"/>
        <end position="318"/>
    </location>
</feature>
<evidence type="ECO:0000313" key="3">
    <source>
        <dbReference type="RefSeq" id="XP_015187772.1"/>
    </source>
</evidence>
<sequence length="502" mass="57985">MTSTNNSIIECNCNICQSVRLRIDQIFCVLDIYGWMLDFYVVDFYKEKLWDKLPTSWKLALQDIPPDEFGLWLSGECSCKRILPLSLLALHKVINDLQLNRNYKSLSNVLQCGRMKKFKKESKEVTSLYSSDNKQKQLGDSDSASSQFIKLFRKHVKKKKTHEIEQMAEMCAYYAYKSDCKSAVDVGAGLGHLARMLTCRYGLRVACIEQDELLSTKARLYDEQLLISIRKHIPNFAPLKLEHISMKLETSDHARAEMKKHLHKVFTNVYNINTESLKYGIIGLHPCGDLASILLNLYSLNKEARFMCIVGCCYMKMTLESNNGNKQKGYPLSSYKSFKNHKLSYNALEVACHAIEKHCDKLKNNNYTDLIVHTYRAILENILTERDLLPSHSQLKNVKVTGDMTFKQYCFLATRHLQSELQPKDSDLEGPEIEHYLDYWLKIVIFSSLRILLAPLVETLVLLDRFLYLSERNLNPILKPVFDAKLSPRNLLLISVKDHEEI</sequence>
<proteinExistence type="predicted"/>
<dbReference type="InterPro" id="IPR029063">
    <property type="entry name" value="SAM-dependent_MTases_sf"/>
</dbReference>
<accession>A0ABM1J5N5</accession>
<reference evidence="3 4" key="1">
    <citation type="submission" date="2025-05" db="UniProtKB">
        <authorList>
            <consortium name="RefSeq"/>
        </authorList>
    </citation>
    <scope>IDENTIFICATION</scope>
    <source>
        <tissue evidence="3 4">Whole body</tissue>
    </source>
</reference>
<evidence type="ECO:0000313" key="4">
    <source>
        <dbReference type="RefSeq" id="XP_015187773.1"/>
    </source>
</evidence>
<dbReference type="PANTHER" id="PTHR12496">
    <property type="entry name" value="CGI-41 METHYLTRANSFERASE"/>
    <property type="match status" value="1"/>
</dbReference>
<name>A0ABM1J5N5_POLDO</name>
<dbReference type="InterPro" id="IPR052220">
    <property type="entry name" value="METTL25"/>
</dbReference>
<gene>
    <name evidence="3 4" type="primary">LOC107072396</name>
</gene>
<dbReference type="RefSeq" id="XP_015187773.1">
    <property type="nucleotide sequence ID" value="XM_015332287.1"/>
</dbReference>
<evidence type="ECO:0000313" key="2">
    <source>
        <dbReference type="Proteomes" id="UP000694924"/>
    </source>
</evidence>
<protein>
    <submittedName>
        <fullName evidence="3 4">Protein RRNAD1-like</fullName>
    </submittedName>
</protein>
<dbReference type="Proteomes" id="UP000694924">
    <property type="component" value="Unplaced"/>
</dbReference>
<dbReference type="PANTHER" id="PTHR12496:SF2">
    <property type="entry name" value="METHYLTRANSFERASE-LIKE PROTEIN 25B"/>
    <property type="match status" value="1"/>
</dbReference>
<keyword evidence="2" id="KW-1185">Reference proteome</keyword>